<dbReference type="EMBL" id="VDMD01000012">
    <property type="protein sequence ID" value="TRM62582.1"/>
    <property type="molecule type" value="Genomic_DNA"/>
</dbReference>
<keyword evidence="2" id="KW-1185">Reference proteome</keyword>
<gene>
    <name evidence="1" type="ORF">BD626DRAFT_497835</name>
</gene>
<comment type="caution">
    <text evidence="1">The sequence shown here is derived from an EMBL/GenBank/DDBJ whole genome shotgun (WGS) entry which is preliminary data.</text>
</comment>
<reference evidence="1 2" key="1">
    <citation type="journal article" date="2019" name="New Phytol.">
        <title>Comparative genomics reveals unique wood-decay strategies and fruiting body development in the Schizophyllaceae.</title>
        <authorList>
            <person name="Almasi E."/>
            <person name="Sahu N."/>
            <person name="Krizsan K."/>
            <person name="Balint B."/>
            <person name="Kovacs G.M."/>
            <person name="Kiss B."/>
            <person name="Cseklye J."/>
            <person name="Drula E."/>
            <person name="Henrissat B."/>
            <person name="Nagy I."/>
            <person name="Chovatia M."/>
            <person name="Adam C."/>
            <person name="LaButti K."/>
            <person name="Lipzen A."/>
            <person name="Riley R."/>
            <person name="Grigoriev I.V."/>
            <person name="Nagy L.G."/>
        </authorList>
    </citation>
    <scope>NUCLEOTIDE SEQUENCE [LARGE SCALE GENOMIC DNA]</scope>
    <source>
        <strain evidence="1 2">NL-1724</strain>
    </source>
</reference>
<evidence type="ECO:0000313" key="1">
    <source>
        <dbReference type="EMBL" id="TRM62582.1"/>
    </source>
</evidence>
<evidence type="ECO:0000313" key="2">
    <source>
        <dbReference type="Proteomes" id="UP000320762"/>
    </source>
</evidence>
<sequence>MSAPLHFVHGGAWPSKHSPRQLCCLIYDNSPAPPDPQRNHALRHCFVEEVVHYRRKAGSAHIPRELLVAQYSLDVMDESSVTVGKEYRVARFERLEENPSTIDAPSTVGVGATPVVGAYIRAALSMGSRTGNYDTITIENRLSPTIVRDYEPVASLRPAPGALRFADCAVAAHVITSRAPDYTPLQYDAMWYSCMVFMTLKAIAGSASDDGPARERAGRCGILRMVSAEGCPLLPERQRTMRQAADQVVNLLEQLPGLLGDGDEDAVGARDAFLDHSGKAEGAPVEPLQEVLLQVEALSTIMWEKMDEAARDAGERMDALVDEVSAVCAVCRGY</sequence>
<dbReference type="AlphaFoldDB" id="A0A550CCN5"/>
<proteinExistence type="predicted"/>
<name>A0A550CCN5_9AGAR</name>
<organism evidence="1 2">
    <name type="scientific">Schizophyllum amplum</name>
    <dbReference type="NCBI Taxonomy" id="97359"/>
    <lineage>
        <taxon>Eukaryota</taxon>
        <taxon>Fungi</taxon>
        <taxon>Dikarya</taxon>
        <taxon>Basidiomycota</taxon>
        <taxon>Agaricomycotina</taxon>
        <taxon>Agaricomycetes</taxon>
        <taxon>Agaricomycetidae</taxon>
        <taxon>Agaricales</taxon>
        <taxon>Schizophyllaceae</taxon>
        <taxon>Schizophyllum</taxon>
    </lineage>
</organism>
<protein>
    <submittedName>
        <fullName evidence="1">Uncharacterized protein</fullName>
    </submittedName>
</protein>
<accession>A0A550CCN5</accession>
<dbReference type="Proteomes" id="UP000320762">
    <property type="component" value="Unassembled WGS sequence"/>
</dbReference>